<feature type="compositionally biased region" description="Low complexity" evidence="1">
    <location>
        <begin position="357"/>
        <end position="377"/>
    </location>
</feature>
<dbReference type="AlphaFoldDB" id="A0A7S1ACW7"/>
<feature type="compositionally biased region" description="Low complexity" evidence="1">
    <location>
        <begin position="299"/>
        <end position="308"/>
    </location>
</feature>
<feature type="region of interest" description="Disordered" evidence="1">
    <location>
        <begin position="357"/>
        <end position="506"/>
    </location>
</feature>
<dbReference type="EMBL" id="HBFQ01034659">
    <property type="protein sequence ID" value="CAD8850075.1"/>
    <property type="molecule type" value="Transcribed_RNA"/>
</dbReference>
<feature type="compositionally biased region" description="Polar residues" evidence="1">
    <location>
        <begin position="664"/>
        <end position="682"/>
    </location>
</feature>
<gene>
    <name evidence="2" type="ORF">NSCI0253_LOCUS24425</name>
</gene>
<sequence length="682" mass="73087">MALGTRPWAFQRPEDSDTLDELLPAEAEPQLLDLLQEVVENVTSLAREKEMVREHVCEVSSSISALTETVKGLESRFVDFELDVAELKASLGDRQCLAQRLEEDEDSIEGLKNSVVDLFENIVADFKDQLNGLVFAAKMDAENGVLSGANDQSGRGSASSDGVHDEILPVCKAEKLCCDEHLQERNRLDEVCKCLEEFRSHFDNSLIDQEEKCAEARGRVASISDSLEELREKIDSRFSECEQRMVETEYSVGAITSFTTSSMGNNSLSGSGPERIFGNPSPRGLGKMLGSSADVTLTRSRSPGQGRRQQVDANSHVSHLLQQRFSDRPLIEAVVLSSATVPLSLVGSATTAATQGEAQTAASGVAVPTTTATTWSPPAWPTLDLRSERSPGTARRTTLPVSCVRSQAPSPSSASVLEPQGPPPNRAPLASPGRAGTSRANSIGGGVSVGHTQVTSRSTFPLSRQLSQPSSAKVLIVREASTQDLPGSPTLSPRRSKSGSASEMQQNLLQPPHHQNHSHFQQEASPSPYCAVHRSRITLCEGVASAQTPNLTRTTLKSPSSSVACTAAVSRSASTSPPRVADLGASLEEVRDLKSREAMVLVETSCTNLRDTASPPLTLRARAAPSPGARSTNTYLMPTSENAGRHGQPPSRCRAAAQRIGSRNYFSTRSPSGSARTTPQKR</sequence>
<name>A0A7S1ACW7_NOCSC</name>
<accession>A0A7S1ACW7</accession>
<organism evidence="2">
    <name type="scientific">Noctiluca scintillans</name>
    <name type="common">Sea sparkle</name>
    <name type="synonym">Red tide dinoflagellate</name>
    <dbReference type="NCBI Taxonomy" id="2966"/>
    <lineage>
        <taxon>Eukaryota</taxon>
        <taxon>Sar</taxon>
        <taxon>Alveolata</taxon>
        <taxon>Dinophyceae</taxon>
        <taxon>Noctilucales</taxon>
        <taxon>Noctilucaceae</taxon>
        <taxon>Noctiluca</taxon>
    </lineage>
</organism>
<evidence type="ECO:0000313" key="2">
    <source>
        <dbReference type="EMBL" id="CAD8850075.1"/>
    </source>
</evidence>
<proteinExistence type="predicted"/>
<feature type="region of interest" description="Disordered" evidence="1">
    <location>
        <begin position="294"/>
        <end position="315"/>
    </location>
</feature>
<feature type="compositionally biased region" description="Low complexity" evidence="1">
    <location>
        <begin position="620"/>
        <end position="631"/>
    </location>
</feature>
<reference evidence="2" key="1">
    <citation type="submission" date="2021-01" db="EMBL/GenBank/DDBJ databases">
        <authorList>
            <person name="Corre E."/>
            <person name="Pelletier E."/>
            <person name="Niang G."/>
            <person name="Scheremetjew M."/>
            <person name="Finn R."/>
            <person name="Kale V."/>
            <person name="Holt S."/>
            <person name="Cochrane G."/>
            <person name="Meng A."/>
            <person name="Brown T."/>
            <person name="Cohen L."/>
        </authorList>
    </citation>
    <scope>NUCLEOTIDE SEQUENCE</scope>
</reference>
<feature type="compositionally biased region" description="Polar residues" evidence="1">
    <location>
        <begin position="480"/>
        <end position="506"/>
    </location>
</feature>
<feature type="compositionally biased region" description="Polar residues" evidence="1">
    <location>
        <begin position="395"/>
        <end position="415"/>
    </location>
</feature>
<feature type="compositionally biased region" description="Polar residues" evidence="1">
    <location>
        <begin position="450"/>
        <end position="471"/>
    </location>
</feature>
<protein>
    <submittedName>
        <fullName evidence="2">Uncharacterized protein</fullName>
    </submittedName>
</protein>
<feature type="region of interest" description="Disordered" evidence="1">
    <location>
        <begin position="619"/>
        <end position="682"/>
    </location>
</feature>
<evidence type="ECO:0000256" key="1">
    <source>
        <dbReference type="SAM" id="MobiDB-lite"/>
    </source>
</evidence>
<feature type="compositionally biased region" description="Polar residues" evidence="1">
    <location>
        <begin position="632"/>
        <end position="642"/>
    </location>
</feature>